<dbReference type="Pfam" id="PF13761">
    <property type="entry name" value="DUF4166"/>
    <property type="match status" value="1"/>
</dbReference>
<proteinExistence type="predicted"/>
<dbReference type="EMBL" id="CACVAU010000013">
    <property type="protein sequence ID" value="CAA6804106.1"/>
    <property type="molecule type" value="Genomic_DNA"/>
</dbReference>
<organism evidence="2">
    <name type="scientific">uncultured Sulfurovum sp</name>
    <dbReference type="NCBI Taxonomy" id="269237"/>
    <lineage>
        <taxon>Bacteria</taxon>
        <taxon>Pseudomonadati</taxon>
        <taxon>Campylobacterota</taxon>
        <taxon>Epsilonproteobacteria</taxon>
        <taxon>Campylobacterales</taxon>
        <taxon>Sulfurovaceae</taxon>
        <taxon>Sulfurovum</taxon>
        <taxon>environmental samples</taxon>
    </lineage>
</organism>
<dbReference type="InterPro" id="IPR025311">
    <property type="entry name" value="DUF4166"/>
</dbReference>
<sequence length="172" mass="19903">MTLYERILGDEFSKLPPLIQKMHIYEGSNLLKGVVEIERGKALIAKVLNFLMKLPKEQSNALLSLELKAKKEKELWRRTFGKDTFLSTQYQSGKQMVEQMGLLKMYFDVYVENERLYTVLDRTTFLGLSVSKAFQVHISSIVKEKNEKVEFAVKVRTFSSKVVINYNGVIEL</sequence>
<gene>
    <name evidence="2" type="ORF">HELGO_WM11812</name>
</gene>
<feature type="domain" description="DUF4166" evidence="1">
    <location>
        <begin position="15"/>
        <end position="169"/>
    </location>
</feature>
<evidence type="ECO:0000313" key="2">
    <source>
        <dbReference type="EMBL" id="CAA6804106.1"/>
    </source>
</evidence>
<evidence type="ECO:0000259" key="1">
    <source>
        <dbReference type="Pfam" id="PF13761"/>
    </source>
</evidence>
<dbReference type="AlphaFoldDB" id="A0A6S6SD16"/>
<name>A0A6S6SD16_9BACT</name>
<protein>
    <recommendedName>
        <fullName evidence="1">DUF4166 domain-containing protein</fullName>
    </recommendedName>
</protein>
<reference evidence="2" key="1">
    <citation type="submission" date="2020-01" db="EMBL/GenBank/DDBJ databases">
        <authorList>
            <person name="Meier V. D."/>
            <person name="Meier V D."/>
        </authorList>
    </citation>
    <scope>NUCLEOTIDE SEQUENCE</scope>
    <source>
        <strain evidence="2">HLG_WM_MAG_05</strain>
    </source>
</reference>
<accession>A0A6S6SD16</accession>